<dbReference type="NCBIfam" id="NF033516">
    <property type="entry name" value="transpos_IS3"/>
    <property type="match status" value="1"/>
</dbReference>
<dbReference type="InterPro" id="IPR025948">
    <property type="entry name" value="HTH-like_dom"/>
</dbReference>
<dbReference type="Gene3D" id="3.30.420.10">
    <property type="entry name" value="Ribonuclease H-like superfamily/Ribonuclease H"/>
    <property type="match status" value="1"/>
</dbReference>
<proteinExistence type="predicted"/>
<evidence type="ECO:0000313" key="4">
    <source>
        <dbReference type="Proteomes" id="UP001290101"/>
    </source>
</evidence>
<evidence type="ECO:0000256" key="1">
    <source>
        <dbReference type="ARBA" id="ARBA00002286"/>
    </source>
</evidence>
<dbReference type="Pfam" id="PF00665">
    <property type="entry name" value="rve"/>
    <property type="match status" value="1"/>
</dbReference>
<protein>
    <submittedName>
        <fullName evidence="3">IS3 family transposase</fullName>
    </submittedName>
</protein>
<organism evidence="3 4">
    <name type="scientific">Micromonospora sicca</name>
    <dbReference type="NCBI Taxonomy" id="2202420"/>
    <lineage>
        <taxon>Bacteria</taxon>
        <taxon>Bacillati</taxon>
        <taxon>Actinomycetota</taxon>
        <taxon>Actinomycetes</taxon>
        <taxon>Micromonosporales</taxon>
        <taxon>Micromonosporaceae</taxon>
        <taxon>Micromonospora</taxon>
    </lineage>
</organism>
<feature type="domain" description="Integrase catalytic" evidence="2">
    <location>
        <begin position="124"/>
        <end position="288"/>
    </location>
</feature>
<dbReference type="PANTHER" id="PTHR46889">
    <property type="entry name" value="TRANSPOSASE INSF FOR INSERTION SEQUENCE IS3B-RELATED"/>
    <property type="match status" value="1"/>
</dbReference>
<dbReference type="SUPFAM" id="SSF53098">
    <property type="entry name" value="Ribonuclease H-like"/>
    <property type="match status" value="1"/>
</dbReference>
<comment type="function">
    <text evidence="1">Involved in the transposition of the insertion sequence.</text>
</comment>
<accession>A0ABU5JNE3</accession>
<gene>
    <name evidence="3" type="ORF">U2F25_32780</name>
</gene>
<evidence type="ECO:0000313" key="3">
    <source>
        <dbReference type="EMBL" id="MDZ5494170.1"/>
    </source>
</evidence>
<dbReference type="InterPro" id="IPR001584">
    <property type="entry name" value="Integrase_cat-core"/>
</dbReference>
<dbReference type="InterPro" id="IPR036397">
    <property type="entry name" value="RNaseH_sf"/>
</dbReference>
<comment type="caution">
    <text evidence="3">The sequence shown here is derived from an EMBL/GenBank/DDBJ whole genome shotgun (WGS) entry which is preliminary data.</text>
</comment>
<keyword evidence="4" id="KW-1185">Reference proteome</keyword>
<evidence type="ECO:0000259" key="2">
    <source>
        <dbReference type="PROSITE" id="PS50994"/>
    </source>
</evidence>
<reference evidence="3 4" key="1">
    <citation type="submission" date="2023-12" db="EMBL/GenBank/DDBJ databases">
        <title>Micromonospora sp. nov., isolated from Atacama Desert.</title>
        <authorList>
            <person name="Carro L."/>
            <person name="Golinska P."/>
            <person name="Klenk H.-P."/>
            <person name="Goodfellow M."/>
        </authorList>
    </citation>
    <scope>NUCLEOTIDE SEQUENCE [LARGE SCALE GENOMIC DNA]</scope>
    <source>
        <strain evidence="3 4">4G53</strain>
    </source>
</reference>
<dbReference type="PANTHER" id="PTHR46889:SF4">
    <property type="entry name" value="TRANSPOSASE INSO FOR INSERTION SEQUENCE ELEMENT IS911B-RELATED"/>
    <property type="match status" value="1"/>
</dbReference>
<dbReference type="Pfam" id="PF13333">
    <property type="entry name" value="rve_2"/>
    <property type="match status" value="1"/>
</dbReference>
<dbReference type="InterPro" id="IPR050900">
    <property type="entry name" value="Transposase_IS3/IS150/IS904"/>
</dbReference>
<dbReference type="Pfam" id="PF13276">
    <property type="entry name" value="HTH_21"/>
    <property type="match status" value="1"/>
</dbReference>
<dbReference type="InterPro" id="IPR012337">
    <property type="entry name" value="RNaseH-like_sf"/>
</dbReference>
<dbReference type="EMBL" id="JAXOTQ010000064">
    <property type="protein sequence ID" value="MDZ5494170.1"/>
    <property type="molecule type" value="Genomic_DNA"/>
</dbReference>
<dbReference type="Proteomes" id="UP001290101">
    <property type="component" value="Unassembled WGS sequence"/>
</dbReference>
<dbReference type="InterPro" id="IPR048020">
    <property type="entry name" value="Transpos_IS3"/>
</dbReference>
<dbReference type="RefSeq" id="WP_322443667.1">
    <property type="nucleotide sequence ID" value="NZ_JAXOTQ010000064.1"/>
</dbReference>
<sequence>MSVARFVSAQRTEHAVPHAVSCRALGLSESWFYKWRDRQPTARQTRRDALDEAIRVSFDASGGTYGSPRVAQDLHADGWQVSVNTVAARMAALGLAGRTPRRRRSLTRQGKRPVAPDRVRRQFTAVAPDVLWCGDITEVVTDEGKLYLATVIDLYSRRLLGYAMSAHHDADLTQATLSMAAATRGGTVDGVIFHSDRGSEYTAADYATACKRLGVLQSMGRVGCALDNAAAEAFNSTIKVEYIHRQRFRTRAEARLKIATWIVDFYNVRRRHSACDGMSPVDYEHFIAEARRAQAA</sequence>
<name>A0ABU5JNE3_9ACTN</name>
<dbReference type="PROSITE" id="PS50994">
    <property type="entry name" value="INTEGRASE"/>
    <property type="match status" value="1"/>
</dbReference>